<proteinExistence type="predicted"/>
<feature type="domain" description="DUF403" evidence="1">
    <location>
        <begin position="1"/>
        <end position="308"/>
    </location>
</feature>
<dbReference type="EMBL" id="JAGETV010000003">
    <property type="protein sequence ID" value="MBO1926552.1"/>
    <property type="molecule type" value="Genomic_DNA"/>
</dbReference>
<reference evidence="2 3" key="1">
    <citation type="submission" date="2021-03" db="EMBL/GenBank/DDBJ databases">
        <title>Thiomicrorhabdus sp.nov.,novel sulfur-oxidizing bacteria isolated from coastal sediment.</title>
        <authorList>
            <person name="Liu X."/>
        </authorList>
    </citation>
    <scope>NUCLEOTIDE SEQUENCE [LARGE SCALE GENOMIC DNA]</scope>
    <source>
        <strain evidence="2 3">6S2-11</strain>
    </source>
</reference>
<dbReference type="RefSeq" id="WP_208147745.1">
    <property type="nucleotide sequence ID" value="NZ_JAGETV010000003.1"/>
</dbReference>
<dbReference type="PANTHER" id="PTHR34595">
    <property type="entry name" value="BLR5612 PROTEIN"/>
    <property type="match status" value="1"/>
</dbReference>
<comment type="caution">
    <text evidence="2">The sequence shown here is derived from an EMBL/GenBank/DDBJ whole genome shotgun (WGS) entry which is preliminary data.</text>
</comment>
<dbReference type="Pfam" id="PF04168">
    <property type="entry name" value="Alpha-E"/>
    <property type="match status" value="1"/>
</dbReference>
<organism evidence="2 3">
    <name type="scientific">Thiomicrorhabdus marina</name>
    <dbReference type="NCBI Taxonomy" id="2818442"/>
    <lineage>
        <taxon>Bacteria</taxon>
        <taxon>Pseudomonadati</taxon>
        <taxon>Pseudomonadota</taxon>
        <taxon>Gammaproteobacteria</taxon>
        <taxon>Thiotrichales</taxon>
        <taxon>Piscirickettsiaceae</taxon>
        <taxon>Thiomicrorhabdus</taxon>
    </lineage>
</organism>
<accession>A0ABS3Q2L6</accession>
<gene>
    <name evidence="2" type="ORF">J3998_03100</name>
</gene>
<evidence type="ECO:0000259" key="1">
    <source>
        <dbReference type="Pfam" id="PF04168"/>
    </source>
</evidence>
<sequence>MLSKVAERVYWLARYIERIENTARLAKVHSQLMLDLPKSVKLSWYDLVQITGNEDYYAENYDSRSEQNCMNMLLKDRNNSSSLMSSLWWARENIRTTRDILPREAWIHINELYIMVKNHQEDFGVRAKRNALLSTIIRSCQAFTGMLEGTMSHNETYRFLKLGMLIERADMTTRLIDEGGLFVAQEQFENEEESPFDAILWANLLRSVSAYFMYRQQYQTEISGQEVLHFLTQDKDFARSVSYCLGEMSFIMRKLPNPEPMQNALELLQKKISAEQKLNIGSNELHQHLDWIQRELSQINGLLYDNWFNPKQVA</sequence>
<keyword evidence="3" id="KW-1185">Reference proteome</keyword>
<dbReference type="Proteomes" id="UP000664835">
    <property type="component" value="Unassembled WGS sequence"/>
</dbReference>
<protein>
    <submittedName>
        <fullName evidence="2">Alpha-E domain-containing protein</fullName>
    </submittedName>
</protein>
<dbReference type="PANTHER" id="PTHR34595:SF7">
    <property type="entry name" value="SLL1039 PROTEIN"/>
    <property type="match status" value="1"/>
</dbReference>
<dbReference type="InterPro" id="IPR007296">
    <property type="entry name" value="DUF403"/>
</dbReference>
<evidence type="ECO:0000313" key="3">
    <source>
        <dbReference type="Proteomes" id="UP000664835"/>
    </source>
</evidence>
<name>A0ABS3Q2L6_9GAMM</name>
<evidence type="ECO:0000313" key="2">
    <source>
        <dbReference type="EMBL" id="MBO1926552.1"/>
    </source>
</evidence>
<dbReference type="InterPro" id="IPR051680">
    <property type="entry name" value="ATP-dep_Glu-Cys_Ligase-2"/>
</dbReference>